<dbReference type="EMBL" id="AKKV01000027">
    <property type="protein sequence ID" value="EIT85067.1"/>
    <property type="molecule type" value="Genomic_DNA"/>
</dbReference>
<dbReference type="NCBIfam" id="NF000595">
    <property type="entry name" value="PRK00015.1-3"/>
    <property type="match status" value="1"/>
</dbReference>
<dbReference type="FunFam" id="3.30.420.10:FF:000006">
    <property type="entry name" value="Ribonuclease HII"/>
    <property type="match status" value="1"/>
</dbReference>
<dbReference type="EC" id="3.1.26.4" evidence="6 14"/>
<organism evidence="18 19">
    <name type="scientific">Fictibacillus macauensis ZFHKF-1</name>
    <dbReference type="NCBI Taxonomy" id="1196324"/>
    <lineage>
        <taxon>Bacteria</taxon>
        <taxon>Bacillati</taxon>
        <taxon>Bacillota</taxon>
        <taxon>Bacilli</taxon>
        <taxon>Bacillales</taxon>
        <taxon>Fictibacillaceae</taxon>
        <taxon>Fictibacillus</taxon>
    </lineage>
</organism>
<evidence type="ECO:0000256" key="11">
    <source>
        <dbReference type="ARBA" id="ARBA00022759"/>
    </source>
</evidence>
<dbReference type="GO" id="GO:0004523">
    <property type="term" value="F:RNA-DNA hybrid ribonuclease activity"/>
    <property type="evidence" value="ECO:0007669"/>
    <property type="project" value="UniProtKB-UniRule"/>
</dbReference>
<dbReference type="InterPro" id="IPR036397">
    <property type="entry name" value="RNaseH_sf"/>
</dbReference>
<evidence type="ECO:0000256" key="14">
    <source>
        <dbReference type="HAMAP-Rule" id="MF_00052"/>
    </source>
</evidence>
<dbReference type="GO" id="GO:0032299">
    <property type="term" value="C:ribonuclease H2 complex"/>
    <property type="evidence" value="ECO:0007669"/>
    <property type="project" value="TreeGrafter"/>
</dbReference>
<dbReference type="CDD" id="cd07182">
    <property type="entry name" value="RNase_HII_bacteria_HII_like"/>
    <property type="match status" value="1"/>
</dbReference>
<evidence type="ECO:0000256" key="5">
    <source>
        <dbReference type="ARBA" id="ARBA00007383"/>
    </source>
</evidence>
<dbReference type="GO" id="GO:0043137">
    <property type="term" value="P:DNA replication, removal of RNA primer"/>
    <property type="evidence" value="ECO:0007669"/>
    <property type="project" value="TreeGrafter"/>
</dbReference>
<reference evidence="18 19" key="1">
    <citation type="journal article" date="2012" name="J. Bacteriol.">
        <title>Genome of Bacillus macauensis ZFHKF-1, a Long-Chain-Forming Bacterium.</title>
        <authorList>
            <person name="Cai L."/>
            <person name="Zhang T."/>
        </authorList>
    </citation>
    <scope>NUCLEOTIDE SEQUENCE [LARGE SCALE GENOMIC DNA]</scope>
    <source>
        <strain evidence="18 19">ZFHKF-1</strain>
    </source>
</reference>
<comment type="cofactor">
    <cofactor evidence="2">
        <name>Mg(2+)</name>
        <dbReference type="ChEBI" id="CHEBI:18420"/>
    </cofactor>
</comment>
<dbReference type="RefSeq" id="WP_007202527.1">
    <property type="nucleotide sequence ID" value="NZ_AKKV01000027.1"/>
</dbReference>
<evidence type="ECO:0000256" key="12">
    <source>
        <dbReference type="ARBA" id="ARBA00022801"/>
    </source>
</evidence>
<feature type="binding site" evidence="14 15">
    <location>
        <position position="81"/>
    </location>
    <ligand>
        <name>a divalent metal cation</name>
        <dbReference type="ChEBI" id="CHEBI:60240"/>
    </ligand>
</feature>
<feature type="binding site" evidence="14 15">
    <location>
        <position position="172"/>
    </location>
    <ligand>
        <name>a divalent metal cation</name>
        <dbReference type="ChEBI" id="CHEBI:60240"/>
    </ligand>
</feature>
<feature type="domain" description="RNase H type-2" evidence="17">
    <location>
        <begin position="74"/>
        <end position="259"/>
    </location>
</feature>
<proteinExistence type="inferred from homology"/>
<evidence type="ECO:0000259" key="17">
    <source>
        <dbReference type="PROSITE" id="PS51975"/>
    </source>
</evidence>
<keyword evidence="10 14" id="KW-0479">Metal-binding</keyword>
<evidence type="ECO:0000256" key="4">
    <source>
        <dbReference type="ARBA" id="ARBA00004496"/>
    </source>
</evidence>
<feature type="binding site" evidence="14 15">
    <location>
        <position position="80"/>
    </location>
    <ligand>
        <name>a divalent metal cation</name>
        <dbReference type="ChEBI" id="CHEBI:60240"/>
    </ligand>
</feature>
<evidence type="ECO:0000256" key="9">
    <source>
        <dbReference type="ARBA" id="ARBA00022722"/>
    </source>
</evidence>
<dbReference type="PROSITE" id="PS51975">
    <property type="entry name" value="RNASE_H_2"/>
    <property type="match status" value="1"/>
</dbReference>
<dbReference type="GO" id="GO:0003723">
    <property type="term" value="F:RNA binding"/>
    <property type="evidence" value="ECO:0007669"/>
    <property type="project" value="UniProtKB-UniRule"/>
</dbReference>
<evidence type="ECO:0000256" key="10">
    <source>
        <dbReference type="ARBA" id="ARBA00022723"/>
    </source>
</evidence>
<evidence type="ECO:0000313" key="18">
    <source>
        <dbReference type="EMBL" id="EIT85067.1"/>
    </source>
</evidence>
<keyword evidence="13 14" id="KW-0464">Manganese</keyword>
<gene>
    <name evidence="14" type="primary">rnhB</name>
    <name evidence="18" type="ORF">A374_12235</name>
</gene>
<dbReference type="Proteomes" id="UP000004080">
    <property type="component" value="Unassembled WGS sequence"/>
</dbReference>
<evidence type="ECO:0000256" key="7">
    <source>
        <dbReference type="ARBA" id="ARBA00019179"/>
    </source>
</evidence>
<dbReference type="OrthoDB" id="9803420at2"/>
<comment type="similarity">
    <text evidence="5 14 16">Belongs to the RNase HII family.</text>
</comment>
<dbReference type="PANTHER" id="PTHR10954">
    <property type="entry name" value="RIBONUCLEASE H2 SUBUNIT A"/>
    <property type="match status" value="1"/>
</dbReference>
<dbReference type="GO" id="GO:0006298">
    <property type="term" value="P:mismatch repair"/>
    <property type="evidence" value="ECO:0007669"/>
    <property type="project" value="TreeGrafter"/>
</dbReference>
<sequence length="259" mass="28645">MKRTIKEIREQLHALQGMTEEMATFVDALRSDERAGVAKLVDQFEKEQTKAIALRAKYKEMTQFEQDTRNEGYTMIAGIDEAGRGPLAGPVVAAAVILPTDVYIPGLNDSKQLSAQKRASLYDIIQQQAIAIGVGVISAQTIDEVNIYEASKLAMLEAVQKLAVTPDHLLIDAMVLPTEIAQTKIIKGDARSVSIAAASVIAKVTRDHYMEKLHEQYPHYQFHKNMGYGTKDHLEALHTYGSISEHRQSFAPVRQGALV</sequence>
<evidence type="ECO:0000313" key="19">
    <source>
        <dbReference type="Proteomes" id="UP000004080"/>
    </source>
</evidence>
<protein>
    <recommendedName>
        <fullName evidence="7 14">Ribonuclease HII</fullName>
        <shortName evidence="14">RNase HII</shortName>
        <ecNumber evidence="6 14">3.1.26.4</ecNumber>
    </recommendedName>
</protein>
<comment type="cofactor">
    <cofactor evidence="14 15">
        <name>Mn(2+)</name>
        <dbReference type="ChEBI" id="CHEBI:29035"/>
    </cofactor>
    <cofactor evidence="14 15">
        <name>Mg(2+)</name>
        <dbReference type="ChEBI" id="CHEBI:18420"/>
    </cofactor>
    <text evidence="14 15">Manganese or magnesium. Binds 1 divalent metal ion per monomer in the absence of substrate. May bind a second metal ion after substrate binding.</text>
</comment>
<comment type="caution">
    <text evidence="18">The sequence shown here is derived from an EMBL/GenBank/DDBJ whole genome shotgun (WGS) entry which is preliminary data.</text>
</comment>
<dbReference type="PANTHER" id="PTHR10954:SF18">
    <property type="entry name" value="RIBONUCLEASE HII"/>
    <property type="match status" value="1"/>
</dbReference>
<comment type="catalytic activity">
    <reaction evidence="1 14 15 16">
        <text>Endonucleolytic cleavage to 5'-phosphomonoester.</text>
        <dbReference type="EC" id="3.1.26.4"/>
    </reaction>
</comment>
<keyword evidence="11 14" id="KW-0255">Endonuclease</keyword>
<keyword evidence="9 14" id="KW-0540">Nuclease</keyword>
<keyword evidence="8 14" id="KW-0963">Cytoplasm</keyword>
<dbReference type="GO" id="GO:0005737">
    <property type="term" value="C:cytoplasm"/>
    <property type="evidence" value="ECO:0007669"/>
    <property type="project" value="UniProtKB-SubCell"/>
</dbReference>
<keyword evidence="12 14" id="KW-0378">Hydrolase</keyword>
<evidence type="ECO:0000256" key="1">
    <source>
        <dbReference type="ARBA" id="ARBA00000077"/>
    </source>
</evidence>
<dbReference type="NCBIfam" id="NF000594">
    <property type="entry name" value="PRK00015.1-1"/>
    <property type="match status" value="1"/>
</dbReference>
<dbReference type="eggNOG" id="COG0164">
    <property type="taxonomic scope" value="Bacteria"/>
</dbReference>
<dbReference type="SUPFAM" id="SSF53098">
    <property type="entry name" value="Ribonuclease H-like"/>
    <property type="match status" value="1"/>
</dbReference>
<accession>I8AHA0</accession>
<dbReference type="InterPro" id="IPR022898">
    <property type="entry name" value="RNase_HII"/>
</dbReference>
<evidence type="ECO:0000256" key="13">
    <source>
        <dbReference type="ARBA" id="ARBA00023211"/>
    </source>
</evidence>
<evidence type="ECO:0000256" key="16">
    <source>
        <dbReference type="RuleBase" id="RU003515"/>
    </source>
</evidence>
<dbReference type="InterPro" id="IPR001352">
    <property type="entry name" value="RNase_HII/HIII"/>
</dbReference>
<dbReference type="InterPro" id="IPR012337">
    <property type="entry name" value="RNaseH-like_sf"/>
</dbReference>
<comment type="subcellular location">
    <subcellularLocation>
        <location evidence="4 14">Cytoplasm</location>
    </subcellularLocation>
</comment>
<dbReference type="HAMAP" id="MF_00052_B">
    <property type="entry name" value="RNase_HII_B"/>
    <property type="match status" value="1"/>
</dbReference>
<dbReference type="Gene3D" id="3.30.420.10">
    <property type="entry name" value="Ribonuclease H-like superfamily/Ribonuclease H"/>
    <property type="match status" value="1"/>
</dbReference>
<keyword evidence="19" id="KW-1185">Reference proteome</keyword>
<evidence type="ECO:0000256" key="15">
    <source>
        <dbReference type="PROSITE-ProRule" id="PRU01319"/>
    </source>
</evidence>
<dbReference type="PATRIC" id="fig|1196324.3.peg.2502"/>
<dbReference type="GO" id="GO:0030145">
    <property type="term" value="F:manganese ion binding"/>
    <property type="evidence" value="ECO:0007669"/>
    <property type="project" value="UniProtKB-UniRule"/>
</dbReference>
<comment type="function">
    <text evidence="3 14 16">Endonuclease that specifically degrades the RNA of RNA-DNA hybrids.</text>
</comment>
<evidence type="ECO:0000256" key="3">
    <source>
        <dbReference type="ARBA" id="ARBA00004065"/>
    </source>
</evidence>
<dbReference type="AlphaFoldDB" id="I8AHA0"/>
<dbReference type="InterPro" id="IPR024567">
    <property type="entry name" value="RNase_HII/HIII_dom"/>
</dbReference>
<dbReference type="STRING" id="1196324.A374_12235"/>
<evidence type="ECO:0000256" key="8">
    <source>
        <dbReference type="ARBA" id="ARBA00022490"/>
    </source>
</evidence>
<name>I8AHA0_9BACL</name>
<evidence type="ECO:0000256" key="2">
    <source>
        <dbReference type="ARBA" id="ARBA00001946"/>
    </source>
</evidence>
<evidence type="ECO:0000256" key="6">
    <source>
        <dbReference type="ARBA" id="ARBA00012180"/>
    </source>
</evidence>
<dbReference type="Pfam" id="PF01351">
    <property type="entry name" value="RNase_HII"/>
    <property type="match status" value="1"/>
</dbReference>